<dbReference type="EMBL" id="FNBT01000003">
    <property type="protein sequence ID" value="SDF42777.1"/>
    <property type="molecule type" value="Genomic_DNA"/>
</dbReference>
<feature type="compositionally biased region" description="Low complexity" evidence="2">
    <location>
        <begin position="343"/>
        <end position="357"/>
    </location>
</feature>
<evidence type="ECO:0000313" key="6">
    <source>
        <dbReference type="Proteomes" id="UP000199406"/>
    </source>
</evidence>
<dbReference type="Gene3D" id="3.40.630.190">
    <property type="entry name" value="LCP protein"/>
    <property type="match status" value="1"/>
</dbReference>
<evidence type="ECO:0000256" key="2">
    <source>
        <dbReference type="SAM" id="MobiDB-lite"/>
    </source>
</evidence>
<evidence type="ECO:0000259" key="4">
    <source>
        <dbReference type="Pfam" id="PF13399"/>
    </source>
</evidence>
<dbReference type="NCBIfam" id="TIGR00350">
    <property type="entry name" value="lytR_cpsA_psr"/>
    <property type="match status" value="1"/>
</dbReference>
<accession>A0A1G7KZV6</accession>
<dbReference type="InterPro" id="IPR050922">
    <property type="entry name" value="LytR/CpsA/Psr_CW_biosynth"/>
</dbReference>
<dbReference type="InterPro" id="IPR027381">
    <property type="entry name" value="LytR/CpsA/Psr_C"/>
</dbReference>
<feature type="region of interest" description="Disordered" evidence="2">
    <location>
        <begin position="455"/>
        <end position="476"/>
    </location>
</feature>
<dbReference type="Gene3D" id="3.30.70.2390">
    <property type="match status" value="1"/>
</dbReference>
<keyword evidence="6" id="KW-1185">Reference proteome</keyword>
<dbReference type="InterPro" id="IPR004474">
    <property type="entry name" value="LytR_CpsA_psr"/>
</dbReference>
<dbReference type="PANTHER" id="PTHR33392">
    <property type="entry name" value="POLYISOPRENYL-TEICHOIC ACID--PEPTIDOGLYCAN TEICHOIC ACID TRANSFERASE TAGU"/>
    <property type="match status" value="1"/>
</dbReference>
<evidence type="ECO:0000259" key="3">
    <source>
        <dbReference type="Pfam" id="PF03816"/>
    </source>
</evidence>
<dbReference type="Pfam" id="PF13399">
    <property type="entry name" value="LytR_C"/>
    <property type="match status" value="1"/>
</dbReference>
<dbReference type="Pfam" id="PF03816">
    <property type="entry name" value="LytR_cpsA_psr"/>
    <property type="match status" value="1"/>
</dbReference>
<dbReference type="STRING" id="1550231.SAMN05660662_2179"/>
<name>A0A1G7KZV6_9ACTN</name>
<evidence type="ECO:0000313" key="5">
    <source>
        <dbReference type="EMBL" id="SDF42777.1"/>
    </source>
</evidence>
<dbReference type="Proteomes" id="UP000199406">
    <property type="component" value="Unassembled WGS sequence"/>
</dbReference>
<protein>
    <submittedName>
        <fullName evidence="5">Transcriptional attenuator, LytR family</fullName>
    </submittedName>
</protein>
<evidence type="ECO:0000256" key="1">
    <source>
        <dbReference type="ARBA" id="ARBA00006068"/>
    </source>
</evidence>
<dbReference type="AlphaFoldDB" id="A0A1G7KZV6"/>
<feature type="region of interest" description="Disordered" evidence="2">
    <location>
        <begin position="336"/>
        <end position="357"/>
    </location>
</feature>
<dbReference type="PANTHER" id="PTHR33392:SF6">
    <property type="entry name" value="POLYISOPRENYL-TEICHOIC ACID--PEPTIDOGLYCAN TEICHOIC ACID TRANSFERASE TAGU"/>
    <property type="match status" value="1"/>
</dbReference>
<organism evidence="5 6">
    <name type="scientific">Blastococcus aurantiacus</name>
    <dbReference type="NCBI Taxonomy" id="1550231"/>
    <lineage>
        <taxon>Bacteria</taxon>
        <taxon>Bacillati</taxon>
        <taxon>Actinomycetota</taxon>
        <taxon>Actinomycetes</taxon>
        <taxon>Geodermatophilales</taxon>
        <taxon>Geodermatophilaceae</taxon>
        <taxon>Blastococcus</taxon>
    </lineage>
</organism>
<feature type="domain" description="LytR/CpsA/Psr regulator C-terminal" evidence="4">
    <location>
        <begin position="359"/>
        <end position="445"/>
    </location>
</feature>
<gene>
    <name evidence="5" type="ORF">SAMN05660662_2179</name>
</gene>
<sequence length="476" mass="49790">MRKGPGARRAATAARALATVLSLVLLIGSGWGWYLGQVADASVNRTDAIPTDGNTGGGGSAMNLLLVGNDSRTTLSKELQSELHTGGDQGFNTDTMILVHVPADGSRASFVSFPRDSYVEIPGYGKDKLNAAYAYGRQNAPEGASEEEKSGQGAQLLVQTISGLTGLKIDHYAEVDLLGFFNLTEVVGGVEVNLCRAVDDRKYSGAVFPAGPQVISGADAVKFVRQRHGLPRVDLDRIVRQQVFIGGVLRKMLSEDVMLDLGRQRQLAEAASKALTVDRDLELLDLAQQMQSVTAGSIEFQTIPIVTPDGRDEDGRSIVQLEDQETLHAFFADLSAEPEKPGTPSTPTSEAPPTAAPSEVTVEVLNGSGTPGLAGTAAEALTAAGYVVASTGNADSMDHTRTQIRHAAASKVLATTLAKEIPGVKLTADENVPAGTTRLVIGSDFNGIGQAVTKQAAPETTGKAPARTAADSSCIN</sequence>
<reference evidence="6" key="1">
    <citation type="submission" date="2016-10" db="EMBL/GenBank/DDBJ databases">
        <authorList>
            <person name="Varghese N."/>
            <person name="Submissions S."/>
        </authorList>
    </citation>
    <scope>NUCLEOTIDE SEQUENCE [LARGE SCALE GENOMIC DNA]</scope>
    <source>
        <strain evidence="6">DSM 44268</strain>
    </source>
</reference>
<comment type="similarity">
    <text evidence="1">Belongs to the LytR/CpsA/Psr (LCP) family.</text>
</comment>
<feature type="domain" description="Cell envelope-related transcriptional attenuator" evidence="3">
    <location>
        <begin position="92"/>
        <end position="253"/>
    </location>
</feature>
<proteinExistence type="inferred from homology"/>